<feature type="non-terminal residue" evidence="2">
    <location>
        <position position="1"/>
    </location>
</feature>
<proteinExistence type="predicted"/>
<evidence type="ECO:0000313" key="2">
    <source>
        <dbReference type="EMBL" id="AIA85526.1"/>
    </source>
</evidence>
<dbReference type="AlphaFoldDB" id="A0A060BYF1"/>
<accession>A0A060BYF1</accession>
<dbReference type="EMBL" id="KF118265">
    <property type="protein sequence ID" value="AIA85526.1"/>
    <property type="molecule type" value="Genomic_DNA"/>
</dbReference>
<sequence>TCRPTSGSAASSCATTWYAERGDLFMALGRYNGSRGQAAYPGAVLAARQRWLFEPDPALPQEQPEAGAGGLSRAP</sequence>
<reference evidence="2" key="1">
    <citation type="journal article" date="2013" name="Environ. Microbiol.">
        <title>Seasonally variable intestinal metagenomes of the red palm weevil (Rhynchophorus ferrugineus).</title>
        <authorList>
            <person name="Jia S."/>
            <person name="Zhang X."/>
            <person name="Zhang G."/>
            <person name="Yin A."/>
            <person name="Zhang S."/>
            <person name="Li F."/>
            <person name="Wang L."/>
            <person name="Zhao D."/>
            <person name="Yun Q."/>
            <person name="Tala"/>
            <person name="Wang J."/>
            <person name="Sun G."/>
            <person name="Baabdullah M."/>
            <person name="Yu X."/>
            <person name="Hu S."/>
            <person name="Al-Mssallem I.S."/>
            <person name="Yu J."/>
        </authorList>
    </citation>
    <scope>NUCLEOTIDE SEQUENCE</scope>
</reference>
<evidence type="ECO:0000256" key="1">
    <source>
        <dbReference type="SAM" id="MobiDB-lite"/>
    </source>
</evidence>
<name>A0A060BYF1_9BURK</name>
<organism evidence="2">
    <name type="scientific">uncultured Alicycliphilus sp</name>
    <dbReference type="NCBI Taxonomy" id="592398"/>
    <lineage>
        <taxon>Bacteria</taxon>
        <taxon>Pseudomonadati</taxon>
        <taxon>Pseudomonadota</taxon>
        <taxon>Betaproteobacteria</taxon>
        <taxon>Burkholderiales</taxon>
        <taxon>Comamonadaceae</taxon>
        <taxon>Alicycliphilus</taxon>
        <taxon>environmental samples</taxon>
    </lineage>
</organism>
<feature type="region of interest" description="Disordered" evidence="1">
    <location>
        <begin position="55"/>
        <end position="75"/>
    </location>
</feature>
<protein>
    <submittedName>
        <fullName evidence="2">CAZy families GH23 protein</fullName>
    </submittedName>
</protein>